<organism evidence="4 5">
    <name type="scientific">Coniophora puteana (strain RWD-64-598)</name>
    <name type="common">Brown rot fungus</name>
    <dbReference type="NCBI Taxonomy" id="741705"/>
    <lineage>
        <taxon>Eukaryota</taxon>
        <taxon>Fungi</taxon>
        <taxon>Dikarya</taxon>
        <taxon>Basidiomycota</taxon>
        <taxon>Agaricomycotina</taxon>
        <taxon>Agaricomycetes</taxon>
        <taxon>Agaricomycetidae</taxon>
        <taxon>Boletales</taxon>
        <taxon>Coniophorineae</taxon>
        <taxon>Coniophoraceae</taxon>
        <taxon>Coniophora</taxon>
    </lineage>
</organism>
<evidence type="ECO:0000256" key="2">
    <source>
        <dbReference type="SAM" id="MobiDB-lite"/>
    </source>
</evidence>
<evidence type="ECO:0000259" key="3">
    <source>
        <dbReference type="PROSITE" id="PS50157"/>
    </source>
</evidence>
<feature type="region of interest" description="Disordered" evidence="2">
    <location>
        <begin position="1"/>
        <end position="83"/>
    </location>
</feature>
<name>A0A5M3MQY0_CONPW</name>
<evidence type="ECO:0000313" key="5">
    <source>
        <dbReference type="Proteomes" id="UP000053558"/>
    </source>
</evidence>
<reference evidence="5" key="1">
    <citation type="journal article" date="2012" name="Science">
        <title>The Paleozoic origin of enzymatic lignin decomposition reconstructed from 31 fungal genomes.</title>
        <authorList>
            <person name="Floudas D."/>
            <person name="Binder M."/>
            <person name="Riley R."/>
            <person name="Barry K."/>
            <person name="Blanchette R.A."/>
            <person name="Henrissat B."/>
            <person name="Martinez A.T."/>
            <person name="Otillar R."/>
            <person name="Spatafora J.W."/>
            <person name="Yadav J.S."/>
            <person name="Aerts A."/>
            <person name="Benoit I."/>
            <person name="Boyd A."/>
            <person name="Carlson A."/>
            <person name="Copeland A."/>
            <person name="Coutinho P.M."/>
            <person name="de Vries R.P."/>
            <person name="Ferreira P."/>
            <person name="Findley K."/>
            <person name="Foster B."/>
            <person name="Gaskell J."/>
            <person name="Glotzer D."/>
            <person name="Gorecki P."/>
            <person name="Heitman J."/>
            <person name="Hesse C."/>
            <person name="Hori C."/>
            <person name="Igarashi K."/>
            <person name="Jurgens J.A."/>
            <person name="Kallen N."/>
            <person name="Kersten P."/>
            <person name="Kohler A."/>
            <person name="Kuees U."/>
            <person name="Kumar T.K.A."/>
            <person name="Kuo A."/>
            <person name="LaButti K."/>
            <person name="Larrondo L.F."/>
            <person name="Lindquist E."/>
            <person name="Ling A."/>
            <person name="Lombard V."/>
            <person name="Lucas S."/>
            <person name="Lundell T."/>
            <person name="Martin R."/>
            <person name="McLaughlin D.J."/>
            <person name="Morgenstern I."/>
            <person name="Morin E."/>
            <person name="Murat C."/>
            <person name="Nagy L.G."/>
            <person name="Nolan M."/>
            <person name="Ohm R.A."/>
            <person name="Patyshakuliyeva A."/>
            <person name="Rokas A."/>
            <person name="Ruiz-Duenas F.J."/>
            <person name="Sabat G."/>
            <person name="Salamov A."/>
            <person name="Samejima M."/>
            <person name="Schmutz J."/>
            <person name="Slot J.C."/>
            <person name="St John F."/>
            <person name="Stenlid J."/>
            <person name="Sun H."/>
            <person name="Sun S."/>
            <person name="Syed K."/>
            <person name="Tsang A."/>
            <person name="Wiebenga A."/>
            <person name="Young D."/>
            <person name="Pisabarro A."/>
            <person name="Eastwood D.C."/>
            <person name="Martin F."/>
            <person name="Cullen D."/>
            <person name="Grigoriev I.V."/>
            <person name="Hibbett D.S."/>
        </authorList>
    </citation>
    <scope>NUCLEOTIDE SEQUENCE [LARGE SCALE GENOMIC DNA]</scope>
    <source>
        <strain evidence="5">RWD-64-598 SS2</strain>
    </source>
</reference>
<dbReference type="EMBL" id="JH711578">
    <property type="protein sequence ID" value="EIW81598.1"/>
    <property type="molecule type" value="Genomic_DNA"/>
</dbReference>
<keyword evidence="1" id="KW-0479">Metal-binding</keyword>
<accession>A0A5M3MQY0</accession>
<dbReference type="RefSeq" id="XP_007768904.1">
    <property type="nucleotide sequence ID" value="XM_007770714.1"/>
</dbReference>
<dbReference type="PROSITE" id="PS50157">
    <property type="entry name" value="ZINC_FINGER_C2H2_2"/>
    <property type="match status" value="1"/>
</dbReference>
<dbReference type="KEGG" id="cput:CONPUDRAFT_144305"/>
<evidence type="ECO:0000313" key="4">
    <source>
        <dbReference type="EMBL" id="EIW81598.1"/>
    </source>
</evidence>
<keyword evidence="1" id="KW-0862">Zinc</keyword>
<dbReference type="Proteomes" id="UP000053558">
    <property type="component" value="Unassembled WGS sequence"/>
</dbReference>
<feature type="domain" description="C2H2-type" evidence="3">
    <location>
        <begin position="91"/>
        <end position="124"/>
    </location>
</feature>
<dbReference type="Pfam" id="PF00096">
    <property type="entry name" value="zf-C2H2"/>
    <property type="match status" value="2"/>
</dbReference>
<comment type="caution">
    <text evidence="4">The sequence shown here is derived from an EMBL/GenBank/DDBJ whole genome shotgun (WGS) entry which is preliminary data.</text>
</comment>
<dbReference type="OrthoDB" id="8922241at2759"/>
<gene>
    <name evidence="4" type="ORF">CONPUDRAFT_144305</name>
</gene>
<proteinExistence type="predicted"/>
<evidence type="ECO:0000256" key="1">
    <source>
        <dbReference type="PROSITE-ProRule" id="PRU00042"/>
    </source>
</evidence>
<protein>
    <recommendedName>
        <fullName evidence="3">C2H2-type domain-containing protein</fullName>
    </recommendedName>
</protein>
<keyword evidence="1" id="KW-0863">Zinc-finger</keyword>
<dbReference type="GeneID" id="19201927"/>
<dbReference type="InterPro" id="IPR013087">
    <property type="entry name" value="Znf_C2H2_type"/>
</dbReference>
<feature type="region of interest" description="Disordered" evidence="2">
    <location>
        <begin position="204"/>
        <end position="263"/>
    </location>
</feature>
<feature type="compositionally biased region" description="Acidic residues" evidence="2">
    <location>
        <begin position="211"/>
        <end position="239"/>
    </location>
</feature>
<keyword evidence="5" id="KW-1185">Reference proteome</keyword>
<dbReference type="AlphaFoldDB" id="A0A5M3MQY0"/>
<dbReference type="Gene3D" id="3.30.160.60">
    <property type="entry name" value="Classic Zinc Finger"/>
    <property type="match status" value="1"/>
</dbReference>
<dbReference type="GO" id="GO:0008270">
    <property type="term" value="F:zinc ion binding"/>
    <property type="evidence" value="ECO:0007669"/>
    <property type="project" value="UniProtKB-KW"/>
</dbReference>
<sequence length="263" mass="29019">MTFIPEIATLPATPRPFAPPRFARKAYARPTDHHGNSDDTTPPSSSASQVGEEPTKPASPLLVPSTLDRADSSPAPAPSAPVVPTKRKYTYRCPYHDCGETFTRKTDRNRHMLNACISESAEAQGARREHPSPTWHCPVCGKVLSRRDATERHINKGTCAKGRCGMCGDRMTERAIKGHLDDMGDGNMKCFSAKLATKAARKSKKRKLEGKEDEEEELEVEVALGEDDLDDELEGDDVKEEDRKVDNEQLQPLKSEDATMEGC</sequence>